<dbReference type="InterPro" id="IPR013783">
    <property type="entry name" value="Ig-like_fold"/>
</dbReference>
<keyword evidence="5" id="KW-0378">Hydrolase</keyword>
<dbReference type="AlphaFoldDB" id="A0A485L270"/>
<feature type="domain" description="Fibronectin type III-like" evidence="7">
    <location>
        <begin position="627"/>
        <end position="700"/>
    </location>
</feature>
<dbReference type="InterPro" id="IPR001764">
    <property type="entry name" value="Glyco_hydro_3_N"/>
</dbReference>
<evidence type="ECO:0000256" key="5">
    <source>
        <dbReference type="ARBA" id="ARBA00022801"/>
    </source>
</evidence>
<evidence type="ECO:0000259" key="7">
    <source>
        <dbReference type="SMART" id="SM01217"/>
    </source>
</evidence>
<dbReference type="EMBL" id="CAADRA010005587">
    <property type="protein sequence ID" value="VFT91476.1"/>
    <property type="molecule type" value="Genomic_DNA"/>
</dbReference>
<keyword evidence="4" id="KW-0732">Signal</keyword>
<dbReference type="PANTHER" id="PTHR30620">
    <property type="entry name" value="PERIPLASMIC BETA-GLUCOSIDASE-RELATED"/>
    <property type="match status" value="1"/>
</dbReference>
<dbReference type="InterPro" id="IPR036962">
    <property type="entry name" value="Glyco_hydro_3_N_sf"/>
</dbReference>
<dbReference type="Proteomes" id="UP000332933">
    <property type="component" value="Unassembled WGS sequence"/>
</dbReference>
<dbReference type="InterPro" id="IPR051915">
    <property type="entry name" value="Cellulose_Degrad_GH3"/>
</dbReference>
<dbReference type="InterPro" id="IPR036881">
    <property type="entry name" value="Glyco_hydro_3_C_sf"/>
</dbReference>
<evidence type="ECO:0000313" key="9">
    <source>
        <dbReference type="EMBL" id="VFT91476.1"/>
    </source>
</evidence>
<dbReference type="SMART" id="SM01217">
    <property type="entry name" value="Fn3_like"/>
    <property type="match status" value="1"/>
</dbReference>
<gene>
    <name evidence="9" type="primary">Aste57867_14657</name>
    <name evidence="8" type="ORF">As57867_014602</name>
    <name evidence="9" type="ORF">ASTE57867_14657</name>
</gene>
<proteinExistence type="inferred from homology"/>
<evidence type="ECO:0000256" key="4">
    <source>
        <dbReference type="ARBA" id="ARBA00022729"/>
    </source>
</evidence>
<dbReference type="Pfam" id="PF01915">
    <property type="entry name" value="Glyco_hydro_3_C"/>
    <property type="match status" value="1"/>
</dbReference>
<dbReference type="EMBL" id="VJMH01005566">
    <property type="protein sequence ID" value="KAF0694489.1"/>
    <property type="molecule type" value="Genomic_DNA"/>
</dbReference>
<reference evidence="8" key="2">
    <citation type="submission" date="2019-06" db="EMBL/GenBank/DDBJ databases">
        <title>Genomics analysis of Aphanomyces spp. identifies a new class of oomycete effector associated with host adaptation.</title>
        <authorList>
            <person name="Gaulin E."/>
        </authorList>
    </citation>
    <scope>NUCLEOTIDE SEQUENCE</scope>
    <source>
        <strain evidence="8">CBS 578.67</strain>
    </source>
</reference>
<dbReference type="SUPFAM" id="SSF51445">
    <property type="entry name" value="(Trans)glycosidases"/>
    <property type="match status" value="1"/>
</dbReference>
<comment type="similarity">
    <text evidence="2">Belongs to the glycosyl hydrolase 3 family.</text>
</comment>
<organism evidence="9 10">
    <name type="scientific">Aphanomyces stellatus</name>
    <dbReference type="NCBI Taxonomy" id="120398"/>
    <lineage>
        <taxon>Eukaryota</taxon>
        <taxon>Sar</taxon>
        <taxon>Stramenopiles</taxon>
        <taxon>Oomycota</taxon>
        <taxon>Saprolegniomycetes</taxon>
        <taxon>Saprolegniales</taxon>
        <taxon>Verrucalvaceae</taxon>
        <taxon>Aphanomyces</taxon>
    </lineage>
</organism>
<dbReference type="Gene3D" id="3.20.20.300">
    <property type="entry name" value="Glycoside hydrolase, family 3, N-terminal domain"/>
    <property type="match status" value="1"/>
</dbReference>
<dbReference type="OrthoDB" id="65399at2759"/>
<dbReference type="PANTHER" id="PTHR30620:SF16">
    <property type="entry name" value="LYSOSOMAL BETA GLUCOSIDASE"/>
    <property type="match status" value="1"/>
</dbReference>
<dbReference type="SUPFAM" id="SSF52279">
    <property type="entry name" value="Beta-D-glucan exohydrolase, C-terminal domain"/>
    <property type="match status" value="1"/>
</dbReference>
<evidence type="ECO:0000256" key="1">
    <source>
        <dbReference type="ARBA" id="ARBA00000448"/>
    </source>
</evidence>
<dbReference type="Pfam" id="PF14310">
    <property type="entry name" value="Fn3-like"/>
    <property type="match status" value="1"/>
</dbReference>
<reference evidence="9 10" key="1">
    <citation type="submission" date="2019-03" db="EMBL/GenBank/DDBJ databases">
        <authorList>
            <person name="Gaulin E."/>
            <person name="Dumas B."/>
        </authorList>
    </citation>
    <scope>NUCLEOTIDE SEQUENCE [LARGE SCALE GENOMIC DNA]</scope>
    <source>
        <strain evidence="9">CBS 568.67</strain>
    </source>
</reference>
<dbReference type="EC" id="3.2.1.21" evidence="3"/>
<keyword evidence="6" id="KW-0326">Glycosidase</keyword>
<dbReference type="GO" id="GO:0009251">
    <property type="term" value="P:glucan catabolic process"/>
    <property type="evidence" value="ECO:0007669"/>
    <property type="project" value="TreeGrafter"/>
</dbReference>
<sequence>MNQISIENIQFSNASGKHLNLTQVTANAQQFVGSYFNNPGGWIDGRPVWNVSMYRSMLTQLQSTQLQHTNIPILFGLDSIHGANYIDKAVLFPQNINGGATFNPDLVQNYGKYMARDNKAAGIPWIFNPTLDITRHKHWPRVYETYGEDPTAVAAMAKAVVTGIQSQQVAACFKQFIGDSDSISGNDRDAVVLSDYDILNYFTPPFKAAIDAGVMTGMGTYVGINGVPLAINTKLHLGLLRHDLNFTGMLVSDWNEMYLLHYVYNLVPNDQDATQLSLNNGTYDMCMVPTDTSFVSFGRTLLAQRKIQLSRLQQSAQRILKLKLDLGLFDNPVPGAELVDQIGDVASQEAALAIARESIVLLKNANNTLPLQPSASVFLTGPSMDDIGMLCGGWTYYWQGISGGQNLFPHGQTTRQAMEAILTGSHAFDQGVSMDGTWLDINKAKQLASQHAYTVVVLGERAYAEANGNDDPPALPDGLITYVQALATTNTTIILVLAFGRPRLLHGLADVASAVLWAGLPCEMGGQAISEVLFGKVNPSGKLPYVYPKTSDAANMAQPYYFRKGDKCLKWGNVTNCPTEWPFGQGLSYTTFAYSNIQLSSTGFNNPSQMLTISVTIKNTGAVAGQEVVMLFVTPPATRPTAETKLLKKFTKIQLSPGQTTTVSFDLTANDWGYYLENIGNGLKKAADVGTYKFAFKATTDCTNASDFCRSFQYGDANVIGNVAMSAAWSRHDSQGLMLLASLALFYIIHK</sequence>
<evidence type="ECO:0000256" key="3">
    <source>
        <dbReference type="ARBA" id="ARBA00012744"/>
    </source>
</evidence>
<dbReference type="InterPro" id="IPR002772">
    <property type="entry name" value="Glyco_hydro_3_C"/>
</dbReference>
<evidence type="ECO:0000256" key="2">
    <source>
        <dbReference type="ARBA" id="ARBA00005336"/>
    </source>
</evidence>
<dbReference type="Pfam" id="PF00933">
    <property type="entry name" value="Glyco_hydro_3"/>
    <property type="match status" value="1"/>
</dbReference>
<evidence type="ECO:0000256" key="6">
    <source>
        <dbReference type="ARBA" id="ARBA00023295"/>
    </source>
</evidence>
<dbReference type="GO" id="GO:0008422">
    <property type="term" value="F:beta-glucosidase activity"/>
    <property type="evidence" value="ECO:0007669"/>
    <property type="project" value="UniProtKB-EC"/>
</dbReference>
<dbReference type="InterPro" id="IPR026891">
    <property type="entry name" value="Fn3-like"/>
</dbReference>
<dbReference type="PRINTS" id="PR00133">
    <property type="entry name" value="GLHYDRLASE3"/>
</dbReference>
<evidence type="ECO:0000313" key="10">
    <source>
        <dbReference type="Proteomes" id="UP000332933"/>
    </source>
</evidence>
<dbReference type="Gene3D" id="2.60.40.10">
    <property type="entry name" value="Immunoglobulins"/>
    <property type="match status" value="1"/>
</dbReference>
<dbReference type="InterPro" id="IPR017853">
    <property type="entry name" value="GH"/>
</dbReference>
<accession>A0A485L270</accession>
<keyword evidence="10" id="KW-1185">Reference proteome</keyword>
<comment type="catalytic activity">
    <reaction evidence="1">
        <text>Hydrolysis of terminal, non-reducing beta-D-glucosyl residues with release of beta-D-glucose.</text>
        <dbReference type="EC" id="3.2.1.21"/>
    </reaction>
</comment>
<protein>
    <recommendedName>
        <fullName evidence="3">beta-glucosidase</fullName>
        <ecNumber evidence="3">3.2.1.21</ecNumber>
    </recommendedName>
</protein>
<dbReference type="Gene3D" id="3.40.50.1700">
    <property type="entry name" value="Glycoside hydrolase family 3 C-terminal domain"/>
    <property type="match status" value="1"/>
</dbReference>
<evidence type="ECO:0000313" key="8">
    <source>
        <dbReference type="EMBL" id="KAF0694489.1"/>
    </source>
</evidence>
<name>A0A485L270_9STRA</name>